<protein>
    <submittedName>
        <fullName evidence="1">Uncharacterized protein</fullName>
    </submittedName>
</protein>
<organism evidence="1">
    <name type="scientific">Ditylum brightwellii</name>
    <dbReference type="NCBI Taxonomy" id="49249"/>
    <lineage>
        <taxon>Eukaryota</taxon>
        <taxon>Sar</taxon>
        <taxon>Stramenopiles</taxon>
        <taxon>Ochrophyta</taxon>
        <taxon>Bacillariophyta</taxon>
        <taxon>Mediophyceae</taxon>
        <taxon>Lithodesmiophycidae</taxon>
        <taxon>Lithodesmiales</taxon>
        <taxon>Lithodesmiaceae</taxon>
        <taxon>Ditylum</taxon>
    </lineage>
</organism>
<name>A0A7S4RZL9_9STRA</name>
<dbReference type="AlphaFoldDB" id="A0A7S4RZL9"/>
<evidence type="ECO:0000313" key="1">
    <source>
        <dbReference type="EMBL" id="CAE4629919.1"/>
    </source>
</evidence>
<proteinExistence type="predicted"/>
<gene>
    <name evidence="1" type="ORF">DBRI00130_LOCUS26830</name>
</gene>
<reference evidence="1" key="1">
    <citation type="submission" date="2021-01" db="EMBL/GenBank/DDBJ databases">
        <authorList>
            <person name="Corre E."/>
            <person name="Pelletier E."/>
            <person name="Niang G."/>
            <person name="Scheremetjew M."/>
            <person name="Finn R."/>
            <person name="Kale V."/>
            <person name="Holt S."/>
            <person name="Cochrane G."/>
            <person name="Meng A."/>
            <person name="Brown T."/>
            <person name="Cohen L."/>
        </authorList>
    </citation>
    <scope>NUCLEOTIDE SEQUENCE</scope>
    <source>
        <strain evidence="1">GSO104</strain>
    </source>
</reference>
<dbReference type="EMBL" id="HBNS01034285">
    <property type="protein sequence ID" value="CAE4629919.1"/>
    <property type="molecule type" value="Transcribed_RNA"/>
</dbReference>
<accession>A0A7S4RZL9</accession>
<sequence length="121" mass="14136">MLFACLHMCMCSEICMLSSVRVFGRSNNTSLYVTIRKVHHVKWGYCITEHYIYFYLSNLSIAAARCFLFSAFSENELFWMCVFAILHSVSDKLMTISFSALMENLIITDRQRNRLEQSSTF</sequence>